<keyword evidence="3 6" id="KW-1133">Transmembrane helix</keyword>
<feature type="transmembrane region" description="Helical" evidence="6">
    <location>
        <begin position="61"/>
        <end position="83"/>
    </location>
</feature>
<dbReference type="Proteomes" id="UP001589700">
    <property type="component" value="Unassembled WGS sequence"/>
</dbReference>
<feature type="compositionally biased region" description="Gly residues" evidence="5">
    <location>
        <begin position="20"/>
        <end position="30"/>
    </location>
</feature>
<feature type="transmembrane region" description="Helical" evidence="6">
    <location>
        <begin position="389"/>
        <end position="412"/>
    </location>
</feature>
<dbReference type="RefSeq" id="WP_182632354.1">
    <property type="nucleotide sequence ID" value="NZ_JAALDM010000136.1"/>
</dbReference>
<keyword evidence="4 6" id="KW-0472">Membrane</keyword>
<protein>
    <submittedName>
        <fullName evidence="8">ABC transporter permease</fullName>
    </submittedName>
</protein>
<evidence type="ECO:0000313" key="9">
    <source>
        <dbReference type="Proteomes" id="UP001589700"/>
    </source>
</evidence>
<evidence type="ECO:0000256" key="2">
    <source>
        <dbReference type="ARBA" id="ARBA00022692"/>
    </source>
</evidence>
<reference evidence="8 9" key="1">
    <citation type="submission" date="2024-09" db="EMBL/GenBank/DDBJ databases">
        <authorList>
            <person name="Sun Q."/>
            <person name="Mori K."/>
        </authorList>
    </citation>
    <scope>NUCLEOTIDE SEQUENCE [LARGE SCALE GENOMIC DNA]</scope>
    <source>
        <strain evidence="8 9">CCM 7659</strain>
    </source>
</reference>
<keyword evidence="9" id="KW-1185">Reference proteome</keyword>
<evidence type="ECO:0000259" key="7">
    <source>
        <dbReference type="Pfam" id="PF12698"/>
    </source>
</evidence>
<feature type="region of interest" description="Disordered" evidence="5">
    <location>
        <begin position="1"/>
        <end position="41"/>
    </location>
</feature>
<name>A0ABV5JPA9_9ACTN</name>
<gene>
    <name evidence="8" type="ORF">ACFFVD_03120</name>
</gene>
<feature type="transmembrane region" description="Helical" evidence="6">
    <location>
        <begin position="310"/>
        <end position="334"/>
    </location>
</feature>
<feature type="domain" description="ABC-2 type transporter transmembrane" evidence="7">
    <location>
        <begin position="62"/>
        <end position="409"/>
    </location>
</feature>
<dbReference type="InterPro" id="IPR013525">
    <property type="entry name" value="ABC2_TM"/>
</dbReference>
<proteinExistence type="predicted"/>
<organism evidence="8 9">
    <name type="scientific">Dietzia aerolata</name>
    <dbReference type="NCBI Taxonomy" id="595984"/>
    <lineage>
        <taxon>Bacteria</taxon>
        <taxon>Bacillati</taxon>
        <taxon>Actinomycetota</taxon>
        <taxon>Actinomycetes</taxon>
        <taxon>Mycobacteriales</taxon>
        <taxon>Dietziaceae</taxon>
        <taxon>Dietzia</taxon>
    </lineage>
</organism>
<comment type="caution">
    <text evidence="8">The sequence shown here is derived from an EMBL/GenBank/DDBJ whole genome shotgun (WGS) entry which is preliminary data.</text>
</comment>
<feature type="transmembrane region" description="Helical" evidence="6">
    <location>
        <begin position="219"/>
        <end position="245"/>
    </location>
</feature>
<evidence type="ECO:0000256" key="6">
    <source>
        <dbReference type="SAM" id="Phobius"/>
    </source>
</evidence>
<dbReference type="Pfam" id="PF12698">
    <property type="entry name" value="ABC2_membrane_3"/>
    <property type="match status" value="1"/>
</dbReference>
<dbReference type="EMBL" id="JBHMDY010000002">
    <property type="protein sequence ID" value="MFB9258785.1"/>
    <property type="molecule type" value="Genomic_DNA"/>
</dbReference>
<comment type="subcellular location">
    <subcellularLocation>
        <location evidence="1">Membrane</location>
        <topology evidence="1">Multi-pass membrane protein</topology>
    </subcellularLocation>
</comment>
<feature type="compositionally biased region" description="Low complexity" evidence="5">
    <location>
        <begin position="1"/>
        <end position="19"/>
    </location>
</feature>
<feature type="transmembrane region" description="Helical" evidence="6">
    <location>
        <begin position="266"/>
        <end position="290"/>
    </location>
</feature>
<accession>A0ABV5JPA9</accession>
<evidence type="ECO:0000256" key="5">
    <source>
        <dbReference type="SAM" id="MobiDB-lite"/>
    </source>
</evidence>
<feature type="transmembrane region" description="Helical" evidence="6">
    <location>
        <begin position="346"/>
        <end position="369"/>
    </location>
</feature>
<evidence type="ECO:0000256" key="4">
    <source>
        <dbReference type="ARBA" id="ARBA00023136"/>
    </source>
</evidence>
<evidence type="ECO:0000256" key="1">
    <source>
        <dbReference type="ARBA" id="ARBA00004141"/>
    </source>
</evidence>
<sequence length="437" mass="45702">MTTTEQFPFPPETNYESDAYGGGSGAGTGDSTGSSEAATETQSAWRIVAGREVMVKLRDRNFIISTLTTLAIMVIAFAISFAMSGRAETKTIAVASTEGAAIAQQAVDSIGDEDAPAPMMTSDLEMSIEEFPDVAAAERAVTDGDADAALVGGPGEWTLVGTDSVDSTITGLIGQVVAADALATNAAEAGTTVGDLTAGSVVDERLLDPEGATDEGVKFVAGFVFVFLFYMAAILFGYAIANSVVEEKQSRIVEILAAAIPLRQLLVGKVIGATVLAMGQMVLFVGIGLIGLSFTEYTSLLPSMAGAAAWYLALFVIGFVALACLFAVAGAMATRAEDVQSTSSPLLTLIMIATFGGLFIPSGIWQVVASYVPIMSTVTMPIRLVDGSAAWWEPILAMIVSLVAAALVIYVAERVYRRSIMQTGRKLTYREALKLSE</sequence>
<keyword evidence="2 6" id="KW-0812">Transmembrane</keyword>
<evidence type="ECO:0000256" key="3">
    <source>
        <dbReference type="ARBA" id="ARBA00022989"/>
    </source>
</evidence>
<evidence type="ECO:0000313" key="8">
    <source>
        <dbReference type="EMBL" id="MFB9258785.1"/>
    </source>
</evidence>